<gene>
    <name evidence="1" type="ORF">PVL29_002244</name>
</gene>
<dbReference type="AlphaFoldDB" id="A0AA39AJ27"/>
<sequence length="78" mass="8421">MDNRSPGQEGSLELARELLIAISYCTPEKVLSLNCTPKDFNDANGVALTDGDGAEFFRSELISISYAQSPDSKVLPVD</sequence>
<dbReference type="EMBL" id="JARBHA010000002">
    <property type="protein sequence ID" value="KAJ9707159.1"/>
    <property type="molecule type" value="Genomic_DNA"/>
</dbReference>
<dbReference type="PANTHER" id="PTHR35282:SF11">
    <property type="entry name" value="EG5651"/>
    <property type="match status" value="1"/>
</dbReference>
<keyword evidence="2" id="KW-1185">Reference proteome</keyword>
<dbReference type="InterPro" id="IPR049198">
    <property type="entry name" value="DUF6865"/>
</dbReference>
<evidence type="ECO:0000313" key="1">
    <source>
        <dbReference type="EMBL" id="KAJ9707159.1"/>
    </source>
</evidence>
<protein>
    <submittedName>
        <fullName evidence="1">Uncharacterized protein</fullName>
    </submittedName>
</protein>
<evidence type="ECO:0000313" key="2">
    <source>
        <dbReference type="Proteomes" id="UP001168098"/>
    </source>
</evidence>
<proteinExistence type="predicted"/>
<name>A0AA39AJ27_VITRO</name>
<comment type="caution">
    <text evidence="1">The sequence shown here is derived from an EMBL/GenBank/DDBJ whole genome shotgun (WGS) entry which is preliminary data.</text>
</comment>
<dbReference type="Pfam" id="PF21737">
    <property type="entry name" value="DUF6865"/>
    <property type="match status" value="1"/>
</dbReference>
<accession>A0AA39AJ27</accession>
<dbReference type="Proteomes" id="UP001168098">
    <property type="component" value="Unassembled WGS sequence"/>
</dbReference>
<organism evidence="1 2">
    <name type="scientific">Vitis rotundifolia</name>
    <name type="common">Muscadine grape</name>
    <dbReference type="NCBI Taxonomy" id="103349"/>
    <lineage>
        <taxon>Eukaryota</taxon>
        <taxon>Viridiplantae</taxon>
        <taxon>Streptophyta</taxon>
        <taxon>Embryophyta</taxon>
        <taxon>Tracheophyta</taxon>
        <taxon>Spermatophyta</taxon>
        <taxon>Magnoliopsida</taxon>
        <taxon>eudicotyledons</taxon>
        <taxon>Gunneridae</taxon>
        <taxon>Pentapetalae</taxon>
        <taxon>rosids</taxon>
        <taxon>Vitales</taxon>
        <taxon>Vitaceae</taxon>
        <taxon>Viteae</taxon>
        <taxon>Vitis</taxon>
    </lineage>
</organism>
<dbReference type="PANTHER" id="PTHR35282">
    <property type="entry name" value="F5D14.24 PROTEIN"/>
    <property type="match status" value="1"/>
</dbReference>
<reference evidence="1 2" key="1">
    <citation type="journal article" date="2023" name="BMC Biotechnol.">
        <title>Vitis rotundifolia cv Carlos genome sequencing.</title>
        <authorList>
            <person name="Huff M."/>
            <person name="Hulse-Kemp A."/>
            <person name="Scheffler B."/>
            <person name="Youngblood R."/>
            <person name="Simpson S."/>
            <person name="Babiker E."/>
            <person name="Staton M."/>
        </authorList>
    </citation>
    <scope>NUCLEOTIDE SEQUENCE [LARGE SCALE GENOMIC DNA]</scope>
    <source>
        <tissue evidence="1">Leaf</tissue>
    </source>
</reference>